<evidence type="ECO:0000313" key="9">
    <source>
        <dbReference type="Proteomes" id="UP000648984"/>
    </source>
</evidence>
<dbReference type="RefSeq" id="WP_169260091.1">
    <property type="nucleotide sequence ID" value="NZ_WTVQ01000012.1"/>
</dbReference>
<evidence type="ECO:0000256" key="4">
    <source>
        <dbReference type="ARBA" id="ARBA00022692"/>
    </source>
</evidence>
<dbReference type="PANTHER" id="PTHR42865:SF7">
    <property type="entry name" value="PROTON_GLUTAMATE-ASPARTATE SYMPORTER"/>
    <property type="match status" value="1"/>
</dbReference>
<accession>A0ABX1Q984</accession>
<keyword evidence="9" id="KW-1185">Reference proteome</keyword>
<dbReference type="InterPro" id="IPR036458">
    <property type="entry name" value="Na:dicarbo_symporter_sf"/>
</dbReference>
<evidence type="ECO:0000313" key="8">
    <source>
        <dbReference type="EMBL" id="NMG74946.1"/>
    </source>
</evidence>
<feature type="transmembrane region" description="Helical" evidence="7">
    <location>
        <begin position="84"/>
        <end position="105"/>
    </location>
</feature>
<dbReference type="PRINTS" id="PR00173">
    <property type="entry name" value="EDTRNSPORT"/>
</dbReference>
<comment type="subcellular location">
    <subcellularLocation>
        <location evidence="1">Cell membrane</location>
        <topology evidence="1">Multi-pass membrane protein</topology>
    </subcellularLocation>
</comment>
<keyword evidence="5 7" id="KW-1133">Transmembrane helix</keyword>
<reference evidence="8 9" key="1">
    <citation type="submission" date="2019-12" db="EMBL/GenBank/DDBJ databases">
        <title>Comparative genomics gives insights into the taxonomy of the Azoarcus-Aromatoleum group and reveals separate origins of nif in the plant-associated Azoarcus and non-plant-associated Aromatoleum sub-groups.</title>
        <authorList>
            <person name="Lafos M."/>
            <person name="Maluk M."/>
            <person name="Batista M."/>
            <person name="Junghare M."/>
            <person name="Carmona M."/>
            <person name="Faoro H."/>
            <person name="Cruz L.M."/>
            <person name="Battistoni F."/>
            <person name="De Souza E."/>
            <person name="Pedrosa F."/>
            <person name="Chen W.-M."/>
            <person name="Poole P.S."/>
            <person name="Dixon R.A."/>
            <person name="James E.K."/>
        </authorList>
    </citation>
    <scope>NUCLEOTIDE SEQUENCE [LARGE SCALE GENOMIC DNA]</scope>
    <source>
        <strain evidence="8 9">22Lin</strain>
    </source>
</reference>
<evidence type="ECO:0000256" key="5">
    <source>
        <dbReference type="ARBA" id="ARBA00022989"/>
    </source>
</evidence>
<dbReference type="EMBL" id="WTVQ01000012">
    <property type="protein sequence ID" value="NMG74946.1"/>
    <property type="molecule type" value="Genomic_DNA"/>
</dbReference>
<dbReference type="PANTHER" id="PTHR42865">
    <property type="entry name" value="PROTON/GLUTAMATE-ASPARTATE SYMPORTER"/>
    <property type="match status" value="1"/>
</dbReference>
<feature type="transmembrane region" description="Helical" evidence="7">
    <location>
        <begin position="50"/>
        <end position="72"/>
    </location>
</feature>
<feature type="transmembrane region" description="Helical" evidence="7">
    <location>
        <begin position="195"/>
        <end position="217"/>
    </location>
</feature>
<keyword evidence="2" id="KW-0813">Transport</keyword>
<name>A0ABX1Q984_9RHOO</name>
<feature type="transmembrane region" description="Helical" evidence="7">
    <location>
        <begin position="353"/>
        <end position="376"/>
    </location>
</feature>
<organism evidence="8 9">
    <name type="scientific">Aromatoleum diolicum</name>
    <dbReference type="NCBI Taxonomy" id="75796"/>
    <lineage>
        <taxon>Bacteria</taxon>
        <taxon>Pseudomonadati</taxon>
        <taxon>Pseudomonadota</taxon>
        <taxon>Betaproteobacteria</taxon>
        <taxon>Rhodocyclales</taxon>
        <taxon>Rhodocyclaceae</taxon>
        <taxon>Aromatoleum</taxon>
    </lineage>
</organism>
<proteinExistence type="predicted"/>
<dbReference type="InterPro" id="IPR001991">
    <property type="entry name" value="Na-dicarboxylate_symporter"/>
</dbReference>
<comment type="caution">
    <text evidence="8">The sequence shown here is derived from an EMBL/GenBank/DDBJ whole genome shotgun (WGS) entry which is preliminary data.</text>
</comment>
<sequence>MKLNKLTTWIFIALVLGIVVGYVCNTTAPDAAAAKETASYFSALADIFLRMVKMIIAPLVFATLVSGIASLGDTKAVGRIGLKAMGWFVTASFVSLVLGLLWANLLQPGHSLNLPLPDAGAVTNLKTASLNFKDFIVNVFPKSVFDAMATNSVLQIVIFSLFFGFALSSLKDATGKAMVCTIEELVHVMIRITDYVMLFAPIGVFAAVAAAITVQGLGVLSTYATLIGSFYLGLASLWLVLIGVGYFILKGRVFTLLGLVKEPTVIAFSTASSEAAYPKTMEQLEKFGVKDEVTGFVLPMGYAFNLDGSMMYQAFAMIFIAQVYGIEMSFMTQVSMLLVLMVSSKGMAGVSRASLVVVAATLPMFNLPEAGLLLIMGIDVFLDMGRTATNVIGNSLATAVIAKWEGKLGPTVADEDELDDLVPEPALPATATAAEAMRA</sequence>
<dbReference type="SUPFAM" id="SSF118215">
    <property type="entry name" value="Proton glutamate symport protein"/>
    <property type="match status" value="1"/>
</dbReference>
<evidence type="ECO:0000256" key="6">
    <source>
        <dbReference type="ARBA" id="ARBA00023136"/>
    </source>
</evidence>
<dbReference type="Pfam" id="PF00375">
    <property type="entry name" value="SDF"/>
    <property type="match status" value="1"/>
</dbReference>
<gene>
    <name evidence="8" type="ORF">GPA25_09275</name>
</gene>
<feature type="transmembrane region" description="Helical" evidence="7">
    <location>
        <begin position="223"/>
        <end position="249"/>
    </location>
</feature>
<dbReference type="Proteomes" id="UP000648984">
    <property type="component" value="Unassembled WGS sequence"/>
</dbReference>
<keyword evidence="6 7" id="KW-0472">Membrane</keyword>
<feature type="transmembrane region" description="Helical" evidence="7">
    <location>
        <begin position="314"/>
        <end position="341"/>
    </location>
</feature>
<dbReference type="Gene3D" id="1.10.3860.10">
    <property type="entry name" value="Sodium:dicarboxylate symporter"/>
    <property type="match status" value="1"/>
</dbReference>
<keyword evidence="4 7" id="KW-0812">Transmembrane</keyword>
<evidence type="ECO:0000256" key="2">
    <source>
        <dbReference type="ARBA" id="ARBA00022448"/>
    </source>
</evidence>
<keyword evidence="3" id="KW-1003">Cell membrane</keyword>
<evidence type="ECO:0000256" key="7">
    <source>
        <dbReference type="SAM" id="Phobius"/>
    </source>
</evidence>
<evidence type="ECO:0000256" key="3">
    <source>
        <dbReference type="ARBA" id="ARBA00022475"/>
    </source>
</evidence>
<evidence type="ECO:0000256" key="1">
    <source>
        <dbReference type="ARBA" id="ARBA00004651"/>
    </source>
</evidence>
<feature type="transmembrane region" description="Helical" evidence="7">
    <location>
        <begin position="152"/>
        <end position="170"/>
    </location>
</feature>
<protein>
    <submittedName>
        <fullName evidence="8">Cation:dicarboxylase symporter family transporter</fullName>
    </submittedName>
</protein>